<dbReference type="GO" id="GO:0001786">
    <property type="term" value="F:phosphatidylserine binding"/>
    <property type="evidence" value="ECO:0000318"/>
    <property type="project" value="GO_Central"/>
</dbReference>
<proteinExistence type="predicted"/>
<evidence type="ECO:0000313" key="4">
    <source>
        <dbReference type="Proteomes" id="UP000008227"/>
    </source>
</evidence>
<dbReference type="STRING" id="9823.ENSSSCP00000038498"/>
<dbReference type="GlyGen" id="A0A287A3H3">
    <property type="glycosylation" value="1 site"/>
</dbReference>
<dbReference type="InterPro" id="IPR037839">
    <property type="entry name" value="PLEKHN1_PH"/>
</dbReference>
<dbReference type="GO" id="GO:0061158">
    <property type="term" value="P:3'-UTR-mediated mRNA destabilization"/>
    <property type="evidence" value="ECO:0000318"/>
    <property type="project" value="GO_Central"/>
</dbReference>
<evidence type="ECO:0000259" key="2">
    <source>
        <dbReference type="SMART" id="SM00233"/>
    </source>
</evidence>
<sequence length="615" mass="66867">MGNSHCVPQAPRRLRASFSRKPSLKGNREDGARKLTGLFGTEASSDGDTTADKIFHYFPGTNLPGLESQPQDLEQPFLSVFKAGRRRAPVRNLGKVIHYAKVQLRFQHSQDISDCYLELFPSHLYFQAHGSEGLTFQGLLPLMELSVCPLEGSREHAFQITGPLPTPLLVFCPSQTELGRWLYHLEKQIALVGGLPRRHQVPPQGPPEDELPWVLQRRLTQLRTASGCQVVGSAICASRVKLQHLPSQEQWDRLLVLYPTSLAIFSEEADGLCFKGELPLSAIHINLEEREKQIRSFLIEGRLINTIRVVCASYEDYGRWLLCLQTVCHKDGASLLPGPESFPGLRAPTQIVGGGQGSLSSDGRTSWDSGCLAPASTCTSHSLPESLVPSTTDCPAQLALEQANPDGTSVSGHRAKLRRGGSSRSPRSKARGEGPSPVTPLRLDLTKLSLEDSLEAPGHSLETPHSPLYADPYTPPATSHHRIADVRGLDKFLSAVQSSLGPEPSGPFPAGPGSVPVSDPSSGFSSPHSLSEKGALQSRASQRHRGSIKDRGPRLPGSPQHVSPAREASPPPLPPPPDGHPFRSYDSIQDKALSPSHQWWPRGAPEADEGLVQWI</sequence>
<dbReference type="CDD" id="cd13323">
    <property type="entry name" value="PH_PLEKHN1"/>
    <property type="match status" value="1"/>
</dbReference>
<feature type="compositionally biased region" description="Low complexity" evidence="1">
    <location>
        <begin position="511"/>
        <end position="529"/>
    </location>
</feature>
<accession>A0A287A3H3</accession>
<dbReference type="SMART" id="SM00233">
    <property type="entry name" value="PH"/>
    <property type="match status" value="2"/>
</dbReference>
<dbReference type="Proteomes" id="UP000008227">
    <property type="component" value="Chromosome 6"/>
</dbReference>
<feature type="compositionally biased region" description="Pro residues" evidence="1">
    <location>
        <begin position="569"/>
        <end position="579"/>
    </location>
</feature>
<dbReference type="PANTHER" id="PTHR46882">
    <property type="entry name" value="PLECKSTRIN HOMOLOGY DOMAIN-CONTAINING FAMILY N MEMBER 1"/>
    <property type="match status" value="1"/>
</dbReference>
<dbReference type="GO" id="GO:0016567">
    <property type="term" value="P:protein ubiquitination"/>
    <property type="evidence" value="ECO:0007669"/>
    <property type="project" value="UniProtKB-UniPathway"/>
</dbReference>
<dbReference type="SUPFAM" id="SSF50729">
    <property type="entry name" value="PH domain-like"/>
    <property type="match status" value="2"/>
</dbReference>
<dbReference type="GeneTree" id="ENSGT00390000003618"/>
<dbReference type="GO" id="GO:0031966">
    <property type="term" value="C:mitochondrial membrane"/>
    <property type="evidence" value="ECO:0000318"/>
    <property type="project" value="GO_Central"/>
</dbReference>
<dbReference type="Gene3D" id="2.30.29.30">
    <property type="entry name" value="Pleckstrin-homology domain (PH domain)/Phosphotyrosine-binding domain (PTB)"/>
    <property type="match status" value="2"/>
</dbReference>
<dbReference type="ExpressionAtlas" id="A0A287A3H3">
    <property type="expression patterns" value="differential"/>
</dbReference>
<dbReference type="VGNC" id="VGNC:98487">
    <property type="gene designation" value="KLHL17"/>
</dbReference>
<dbReference type="Bgee" id="ENSSSCG00000030000">
    <property type="expression patterns" value="Expressed in blood and 35 other cell types or tissues"/>
</dbReference>
<protein>
    <submittedName>
        <fullName evidence="3">Kelch like family member 17</fullName>
    </submittedName>
</protein>
<dbReference type="FunCoup" id="A0A287A3H3">
    <property type="interactions" value="282"/>
</dbReference>
<dbReference type="AlphaFoldDB" id="A0A287A3H3"/>
<feature type="region of interest" description="Disordered" evidence="1">
    <location>
        <begin position="402"/>
        <end position="442"/>
    </location>
</feature>
<dbReference type="GO" id="GO:1901612">
    <property type="term" value="F:cardiolipin binding"/>
    <property type="evidence" value="ECO:0000318"/>
    <property type="project" value="GO_Central"/>
</dbReference>
<feature type="compositionally biased region" description="Basic residues" evidence="1">
    <location>
        <begin position="413"/>
        <end position="429"/>
    </location>
</feature>
<dbReference type="GO" id="GO:0005856">
    <property type="term" value="C:cytoskeleton"/>
    <property type="evidence" value="ECO:0000318"/>
    <property type="project" value="GO_Central"/>
</dbReference>
<reference evidence="3" key="3">
    <citation type="submission" date="2025-08" db="UniProtKB">
        <authorList>
            <consortium name="Ensembl"/>
        </authorList>
    </citation>
    <scope>IDENTIFICATION</scope>
</reference>
<dbReference type="Ensembl" id="ENSSSCT00000040850.3">
    <property type="protein sequence ID" value="ENSSSCP00000038498.3"/>
    <property type="gene ID" value="ENSSSCG00000030000.4"/>
</dbReference>
<dbReference type="GO" id="GO:0005829">
    <property type="term" value="C:cytosol"/>
    <property type="evidence" value="ECO:0007669"/>
    <property type="project" value="Ensembl"/>
</dbReference>
<feature type="region of interest" description="Disordered" evidence="1">
    <location>
        <begin position="497"/>
        <end position="615"/>
    </location>
</feature>
<reference evidence="3" key="2">
    <citation type="journal article" date="2020" name="Gigascience">
        <title>An improved pig reference genome sequence to enable pig genetics and genomics research.</title>
        <authorList>
            <person name="Warr A."/>
            <person name="Affara N."/>
            <person name="Aken B."/>
            <person name="Beiki H."/>
            <person name="Bickhart D.M."/>
            <person name="Billis K."/>
            <person name="Chow W."/>
            <person name="Eory L."/>
            <person name="Finlayson H.A."/>
            <person name="Flicek P."/>
            <person name="Giron C.G."/>
            <person name="Griffin D.K."/>
            <person name="Hall R."/>
            <person name="Hannum G."/>
            <person name="Hourlier T."/>
            <person name="Howe K."/>
            <person name="Hume D.A."/>
            <person name="Izuogu O."/>
            <person name="Kim K."/>
            <person name="Koren S."/>
            <person name="Liu H."/>
            <person name="Manchanda N."/>
            <person name="Martin F.J."/>
            <person name="Nonneman D.J."/>
            <person name="O'Connor R.E."/>
            <person name="Phillippy A.M."/>
            <person name="Rohrer G.A."/>
            <person name="Rosen B.D."/>
            <person name="Rund L.A."/>
            <person name="Sargent C.A."/>
            <person name="Schook L.B."/>
            <person name="Schroeder S.G."/>
            <person name="Schwartz A.S."/>
            <person name="Skinner B.M."/>
            <person name="Talbot R."/>
            <person name="Tseng E."/>
            <person name="Tuggle C.K."/>
            <person name="Watson M."/>
            <person name="Smith T.P.L."/>
            <person name="Archibald A.L."/>
        </authorList>
    </citation>
    <scope>NUCLEOTIDE SEQUENCE [LARGE SCALE GENOMIC DNA]</scope>
    <source>
        <strain evidence="3">Duroc</strain>
    </source>
</reference>
<dbReference type="GO" id="GO:0043065">
    <property type="term" value="P:positive regulation of apoptotic process"/>
    <property type="evidence" value="ECO:0000318"/>
    <property type="project" value="GO_Central"/>
</dbReference>
<reference evidence="4" key="1">
    <citation type="submission" date="2009-11" db="EMBL/GenBank/DDBJ databases">
        <authorList>
            <consortium name="Porcine genome sequencing project"/>
        </authorList>
    </citation>
    <scope>NUCLEOTIDE SEQUENCE [LARGE SCALE GENOMIC DNA]</scope>
    <source>
        <strain evidence="4">Duroc</strain>
    </source>
</reference>
<dbReference type="OrthoDB" id="9936524at2759"/>
<keyword evidence="4" id="KW-1185">Reference proteome</keyword>
<dbReference type="OMA" id="HVLCPSQ"/>
<reference evidence="3" key="4">
    <citation type="submission" date="2025-09" db="UniProtKB">
        <authorList>
            <consortium name="Ensembl"/>
        </authorList>
    </citation>
    <scope>IDENTIFICATION</scope>
</reference>
<evidence type="ECO:0000256" key="1">
    <source>
        <dbReference type="SAM" id="MobiDB-lite"/>
    </source>
</evidence>
<feature type="domain" description="PH" evidence="2">
    <location>
        <begin position="234"/>
        <end position="331"/>
    </location>
</feature>
<gene>
    <name evidence="5" type="primary">KLHL17</name>
    <name evidence="3" type="synonym">PLEKHN1</name>
</gene>
<dbReference type="InterPro" id="IPR011993">
    <property type="entry name" value="PH-like_dom_sf"/>
</dbReference>
<dbReference type="InParanoid" id="A0A287A3H3"/>
<dbReference type="GO" id="GO:0005886">
    <property type="term" value="C:plasma membrane"/>
    <property type="evidence" value="ECO:0007669"/>
    <property type="project" value="Ensembl"/>
</dbReference>
<feature type="region of interest" description="Disordered" evidence="1">
    <location>
        <begin position="456"/>
        <end position="480"/>
    </location>
</feature>
<dbReference type="UniPathway" id="UPA00143"/>
<feature type="domain" description="PH" evidence="2">
    <location>
        <begin position="96"/>
        <end position="192"/>
    </location>
</feature>
<dbReference type="InterPro" id="IPR042835">
    <property type="entry name" value="PLEKHN1"/>
</dbReference>
<dbReference type="PaxDb" id="9823-ENSSSCP00000022164"/>
<organism evidence="3 4">
    <name type="scientific">Sus scrofa</name>
    <name type="common">Pig</name>
    <dbReference type="NCBI Taxonomy" id="9823"/>
    <lineage>
        <taxon>Eukaryota</taxon>
        <taxon>Metazoa</taxon>
        <taxon>Chordata</taxon>
        <taxon>Craniata</taxon>
        <taxon>Vertebrata</taxon>
        <taxon>Euteleostomi</taxon>
        <taxon>Mammalia</taxon>
        <taxon>Eutheria</taxon>
        <taxon>Laurasiatheria</taxon>
        <taxon>Artiodactyla</taxon>
        <taxon>Suina</taxon>
        <taxon>Suidae</taxon>
        <taxon>Sus</taxon>
    </lineage>
</organism>
<dbReference type="GO" id="GO:0001666">
    <property type="term" value="P:response to hypoxia"/>
    <property type="evidence" value="ECO:0000318"/>
    <property type="project" value="GO_Central"/>
</dbReference>
<dbReference type="InterPro" id="IPR001849">
    <property type="entry name" value="PH_domain"/>
</dbReference>
<evidence type="ECO:0000313" key="5">
    <source>
        <dbReference type="VGNC" id="VGNC:98487"/>
    </source>
</evidence>
<dbReference type="GO" id="GO:1901981">
    <property type="term" value="F:phosphatidylinositol phosphate binding"/>
    <property type="evidence" value="ECO:0000318"/>
    <property type="project" value="GO_Central"/>
</dbReference>
<evidence type="ECO:0000313" key="3">
    <source>
        <dbReference type="Ensembl" id="ENSSSCP00000038498.3"/>
    </source>
</evidence>
<name>A0A287A3H3_PIG</name>
<dbReference type="PANTHER" id="PTHR46882:SF1">
    <property type="entry name" value="PLECKSTRIN HOMOLOGY DOMAIN-CONTAINING FAMILY N MEMBER 1"/>
    <property type="match status" value="1"/>
</dbReference>
<dbReference type="GO" id="GO:0070300">
    <property type="term" value="F:phosphatidic acid binding"/>
    <property type="evidence" value="ECO:0000318"/>
    <property type="project" value="GO_Central"/>
</dbReference>